<keyword evidence="1 6" id="KW-0813">Transport</keyword>
<dbReference type="GO" id="GO:0051536">
    <property type="term" value="F:iron-sulfur cluster binding"/>
    <property type="evidence" value="ECO:0007669"/>
    <property type="project" value="UniProtKB-KW"/>
</dbReference>
<dbReference type="Pfam" id="PF13370">
    <property type="entry name" value="Fer4_13"/>
    <property type="match status" value="1"/>
</dbReference>
<dbReference type="Proteomes" id="UP000033428">
    <property type="component" value="Unassembled WGS sequence"/>
</dbReference>
<evidence type="ECO:0000313" key="9">
    <source>
        <dbReference type="Proteomes" id="UP000033428"/>
    </source>
</evidence>
<dbReference type="PROSITE" id="PS51379">
    <property type="entry name" value="4FE4S_FER_2"/>
    <property type="match status" value="1"/>
</dbReference>
<evidence type="ECO:0000313" key="8">
    <source>
        <dbReference type="EMBL" id="KJJ84063.1"/>
    </source>
</evidence>
<evidence type="ECO:0000256" key="2">
    <source>
        <dbReference type="ARBA" id="ARBA00022723"/>
    </source>
</evidence>
<dbReference type="PANTHER" id="PTHR36923">
    <property type="entry name" value="FERREDOXIN"/>
    <property type="match status" value="1"/>
</dbReference>
<evidence type="ECO:0000259" key="7">
    <source>
        <dbReference type="PROSITE" id="PS51379"/>
    </source>
</evidence>
<evidence type="ECO:0000256" key="3">
    <source>
        <dbReference type="ARBA" id="ARBA00022982"/>
    </source>
</evidence>
<dbReference type="GO" id="GO:0005506">
    <property type="term" value="F:iron ion binding"/>
    <property type="evidence" value="ECO:0007669"/>
    <property type="project" value="UniProtKB-UniRule"/>
</dbReference>
<dbReference type="InterPro" id="IPR017896">
    <property type="entry name" value="4Fe4S_Fe-S-bd"/>
</dbReference>
<accession>A0A0F0CL47</accession>
<dbReference type="PRINTS" id="PR00352">
    <property type="entry name" value="3FE4SFRDOXIN"/>
</dbReference>
<keyword evidence="5 6" id="KW-0411">Iron-sulfur</keyword>
<dbReference type="SUPFAM" id="SSF54862">
    <property type="entry name" value="4Fe-4S ferredoxins"/>
    <property type="match status" value="1"/>
</dbReference>
<evidence type="ECO:0000256" key="5">
    <source>
        <dbReference type="ARBA" id="ARBA00023014"/>
    </source>
</evidence>
<dbReference type="InterPro" id="IPR001080">
    <property type="entry name" value="3Fe4S_ferredoxin"/>
</dbReference>
<evidence type="ECO:0000256" key="6">
    <source>
        <dbReference type="RuleBase" id="RU368020"/>
    </source>
</evidence>
<proteinExistence type="predicted"/>
<evidence type="ECO:0000256" key="4">
    <source>
        <dbReference type="ARBA" id="ARBA00023004"/>
    </source>
</evidence>
<comment type="caution">
    <text evidence="8">The sequence shown here is derived from an EMBL/GenBank/DDBJ whole genome shotgun (WGS) entry which is preliminary data.</text>
</comment>
<name>A0A0F0CL47_9BACT</name>
<comment type="function">
    <text evidence="6">Ferredoxins are iron-sulfur proteins that transfer electrons in a wide variety of metabolic reactions.</text>
</comment>
<keyword evidence="3 6" id="KW-0249">Electron transport</keyword>
<dbReference type="PANTHER" id="PTHR36923:SF3">
    <property type="entry name" value="FERREDOXIN"/>
    <property type="match status" value="1"/>
</dbReference>
<sequence>MKAVIDKEACIGCGLCVQIAPSVYKMDGEKAVVSGQQIAQANLEDARTAMDQCPVAAITIS</sequence>
<dbReference type="Gene3D" id="3.30.70.20">
    <property type="match status" value="1"/>
</dbReference>
<gene>
    <name evidence="8" type="ORF">OMAG_002062</name>
</gene>
<keyword evidence="4 6" id="KW-0408">Iron</keyword>
<reference evidence="8 9" key="1">
    <citation type="submission" date="2015-02" db="EMBL/GenBank/DDBJ databases">
        <title>Single-cell genomics of uncultivated deep-branching MTB reveals a conserved set of magnetosome genes.</title>
        <authorList>
            <person name="Kolinko S."/>
            <person name="Richter M."/>
            <person name="Glockner F.O."/>
            <person name="Brachmann A."/>
            <person name="Schuler D."/>
        </authorList>
    </citation>
    <scope>NUCLEOTIDE SEQUENCE [LARGE SCALE GENOMIC DNA]</scope>
    <source>
        <strain evidence="8">SKK-01</strain>
    </source>
</reference>
<dbReference type="InterPro" id="IPR051269">
    <property type="entry name" value="Fe-S_cluster_ET"/>
</dbReference>
<evidence type="ECO:0000256" key="1">
    <source>
        <dbReference type="ARBA" id="ARBA00022448"/>
    </source>
</evidence>
<keyword evidence="2 6" id="KW-0479">Metal-binding</keyword>
<keyword evidence="9" id="KW-1185">Reference proteome</keyword>
<dbReference type="AlphaFoldDB" id="A0A0F0CL47"/>
<organism evidence="8 9">
    <name type="scientific">Candidatus Omnitrophus magneticus</name>
    <dbReference type="NCBI Taxonomy" id="1609969"/>
    <lineage>
        <taxon>Bacteria</taxon>
        <taxon>Pseudomonadati</taxon>
        <taxon>Candidatus Omnitrophota</taxon>
        <taxon>Candidatus Omnitrophus</taxon>
    </lineage>
</organism>
<dbReference type="GO" id="GO:0009055">
    <property type="term" value="F:electron transfer activity"/>
    <property type="evidence" value="ECO:0007669"/>
    <property type="project" value="UniProtKB-UniRule"/>
</dbReference>
<dbReference type="EMBL" id="JYNY01000409">
    <property type="protein sequence ID" value="KJJ84063.1"/>
    <property type="molecule type" value="Genomic_DNA"/>
</dbReference>
<feature type="domain" description="4Fe-4S ferredoxin-type" evidence="7">
    <location>
        <begin position="1"/>
        <end position="29"/>
    </location>
</feature>
<protein>
    <recommendedName>
        <fullName evidence="6">Ferredoxin</fullName>
    </recommendedName>
</protein>